<dbReference type="Pfam" id="PF03466">
    <property type="entry name" value="LysR_substrate"/>
    <property type="match status" value="1"/>
</dbReference>
<dbReference type="PRINTS" id="PR00039">
    <property type="entry name" value="HTHLYSR"/>
</dbReference>
<proteinExistence type="inferred from homology"/>
<dbReference type="InterPro" id="IPR005119">
    <property type="entry name" value="LysR_subst-bd"/>
</dbReference>
<dbReference type="GO" id="GO:0003677">
    <property type="term" value="F:DNA binding"/>
    <property type="evidence" value="ECO:0007669"/>
    <property type="project" value="UniProtKB-KW"/>
</dbReference>
<gene>
    <name evidence="6" type="ORF">J2Z20_000944</name>
</gene>
<keyword evidence="4" id="KW-0804">Transcription</keyword>
<evidence type="ECO:0000313" key="6">
    <source>
        <dbReference type="EMBL" id="MBP1936083.1"/>
    </source>
</evidence>
<dbReference type="RefSeq" id="WP_209845853.1">
    <property type="nucleotide sequence ID" value="NZ_CBCRVE010000002.1"/>
</dbReference>
<sequence>MEHRLLEYFLAVSEELHFTKAAEKLGISQPTLSQQIRLLEEELGTPLFQRVGKKNYLTQAGQILLNHTYRVFNELEQAKAEINGLKGMQRGKLSIGCSGNHLLTNSIISFHKEYPGIELSVIELATEETREGLLNNRLDLGVVFLPLKDEQLESIPLYQEELVLVVSHEHELAAEKSIKLEFLKDIPVILLPKKFLVRKMIDFYCNEIGVKLKPILEMSTLESLLQMATHNFGATVVPRSYMQNNQNNQVQLIPIVDPIPQKQIGVVYHKDTYMSSAINAFIHHLTRNFKSSTSFLD</sequence>
<dbReference type="EMBL" id="JAGGKP010000001">
    <property type="protein sequence ID" value="MBP1936083.1"/>
    <property type="molecule type" value="Genomic_DNA"/>
</dbReference>
<comment type="similarity">
    <text evidence="1">Belongs to the LysR transcriptional regulatory family.</text>
</comment>
<dbReference type="PROSITE" id="PS50931">
    <property type="entry name" value="HTH_LYSR"/>
    <property type="match status" value="1"/>
</dbReference>
<reference evidence="6 7" key="1">
    <citation type="submission" date="2021-03" db="EMBL/GenBank/DDBJ databases">
        <title>Genomic Encyclopedia of Type Strains, Phase IV (KMG-IV): sequencing the most valuable type-strain genomes for metagenomic binning, comparative biology and taxonomic classification.</title>
        <authorList>
            <person name="Goeker M."/>
        </authorList>
    </citation>
    <scope>NUCLEOTIDE SEQUENCE [LARGE SCALE GENOMIC DNA]</scope>
    <source>
        <strain evidence="6 7">DSM 23491</strain>
    </source>
</reference>
<dbReference type="InterPro" id="IPR036390">
    <property type="entry name" value="WH_DNA-bd_sf"/>
</dbReference>
<accession>A0ABS4H0M5</accession>
<organism evidence="6 7">
    <name type="scientific">Paenibacillus sediminis</name>
    <dbReference type="NCBI Taxonomy" id="664909"/>
    <lineage>
        <taxon>Bacteria</taxon>
        <taxon>Bacillati</taxon>
        <taxon>Bacillota</taxon>
        <taxon>Bacilli</taxon>
        <taxon>Bacillales</taxon>
        <taxon>Paenibacillaceae</taxon>
        <taxon>Paenibacillus</taxon>
    </lineage>
</organism>
<dbReference type="InterPro" id="IPR036388">
    <property type="entry name" value="WH-like_DNA-bd_sf"/>
</dbReference>
<dbReference type="InterPro" id="IPR050950">
    <property type="entry name" value="HTH-type_LysR_regulators"/>
</dbReference>
<dbReference type="CDD" id="cd05466">
    <property type="entry name" value="PBP2_LTTR_substrate"/>
    <property type="match status" value="1"/>
</dbReference>
<dbReference type="Proteomes" id="UP001519273">
    <property type="component" value="Unassembled WGS sequence"/>
</dbReference>
<evidence type="ECO:0000259" key="5">
    <source>
        <dbReference type="PROSITE" id="PS50931"/>
    </source>
</evidence>
<dbReference type="Gene3D" id="1.10.10.10">
    <property type="entry name" value="Winged helix-like DNA-binding domain superfamily/Winged helix DNA-binding domain"/>
    <property type="match status" value="1"/>
</dbReference>
<dbReference type="InterPro" id="IPR000847">
    <property type="entry name" value="LysR_HTH_N"/>
</dbReference>
<dbReference type="SUPFAM" id="SSF46785">
    <property type="entry name" value="Winged helix' DNA-binding domain"/>
    <property type="match status" value="1"/>
</dbReference>
<evidence type="ECO:0000256" key="3">
    <source>
        <dbReference type="ARBA" id="ARBA00023125"/>
    </source>
</evidence>
<comment type="caution">
    <text evidence="6">The sequence shown here is derived from an EMBL/GenBank/DDBJ whole genome shotgun (WGS) entry which is preliminary data.</text>
</comment>
<keyword evidence="2" id="KW-0805">Transcription regulation</keyword>
<dbReference type="Pfam" id="PF00126">
    <property type="entry name" value="HTH_1"/>
    <property type="match status" value="1"/>
</dbReference>
<feature type="domain" description="HTH lysR-type" evidence="5">
    <location>
        <begin position="1"/>
        <end position="58"/>
    </location>
</feature>
<evidence type="ECO:0000256" key="1">
    <source>
        <dbReference type="ARBA" id="ARBA00009437"/>
    </source>
</evidence>
<dbReference type="Gene3D" id="3.40.190.290">
    <property type="match status" value="1"/>
</dbReference>
<keyword evidence="3 6" id="KW-0238">DNA-binding</keyword>
<dbReference type="SUPFAM" id="SSF53850">
    <property type="entry name" value="Periplasmic binding protein-like II"/>
    <property type="match status" value="1"/>
</dbReference>
<evidence type="ECO:0000256" key="4">
    <source>
        <dbReference type="ARBA" id="ARBA00023163"/>
    </source>
</evidence>
<keyword evidence="7" id="KW-1185">Reference proteome</keyword>
<dbReference type="PANTHER" id="PTHR30419">
    <property type="entry name" value="HTH-TYPE TRANSCRIPTIONAL REGULATOR YBHD"/>
    <property type="match status" value="1"/>
</dbReference>
<evidence type="ECO:0000313" key="7">
    <source>
        <dbReference type="Proteomes" id="UP001519273"/>
    </source>
</evidence>
<protein>
    <submittedName>
        <fullName evidence="6">DNA-binding transcriptional LysR family regulator</fullName>
    </submittedName>
</protein>
<evidence type="ECO:0000256" key="2">
    <source>
        <dbReference type="ARBA" id="ARBA00023015"/>
    </source>
</evidence>
<name>A0ABS4H0M5_9BACL</name>